<dbReference type="AlphaFoldDB" id="A0A7I9Z577"/>
<sequence length="93" mass="10205">MRQRARRLDALLFEGDGGSLRLADPDRQVTVTVGFAQQQHRLVLWLLYANADNTNLTHLCLSSAFVAPVGLVFPATARSKIRPTAATKLSTEV</sequence>
<evidence type="ECO:0000313" key="2">
    <source>
        <dbReference type="Proteomes" id="UP000465301"/>
    </source>
</evidence>
<protein>
    <submittedName>
        <fullName evidence="1">Uncharacterized protein</fullName>
    </submittedName>
</protein>
<organism evidence="1 2">
    <name type="scientific">Mycobacterium timonense</name>
    <dbReference type="NCBI Taxonomy" id="701043"/>
    <lineage>
        <taxon>Bacteria</taxon>
        <taxon>Bacillati</taxon>
        <taxon>Actinomycetota</taxon>
        <taxon>Actinomycetes</taxon>
        <taxon>Mycobacteriales</taxon>
        <taxon>Mycobacteriaceae</taxon>
        <taxon>Mycobacterium</taxon>
        <taxon>Mycobacterium avium complex (MAC)</taxon>
    </lineage>
</organism>
<keyword evidence="2" id="KW-1185">Reference proteome</keyword>
<name>A0A7I9Z577_9MYCO</name>
<dbReference type="EMBL" id="BLLA01000001">
    <property type="protein sequence ID" value="GFG96012.1"/>
    <property type="molecule type" value="Genomic_DNA"/>
</dbReference>
<gene>
    <name evidence="1" type="ORF">MTIM_18910</name>
</gene>
<evidence type="ECO:0000313" key="1">
    <source>
        <dbReference type="EMBL" id="GFG96012.1"/>
    </source>
</evidence>
<comment type="caution">
    <text evidence="1">The sequence shown here is derived from an EMBL/GenBank/DDBJ whole genome shotgun (WGS) entry which is preliminary data.</text>
</comment>
<proteinExistence type="predicted"/>
<reference evidence="1 2" key="1">
    <citation type="journal article" date="2019" name="Emerg. Microbes Infect.">
        <title>Comprehensive subspecies identification of 175 nontuberculous mycobacteria species based on 7547 genomic profiles.</title>
        <authorList>
            <person name="Matsumoto Y."/>
            <person name="Kinjo T."/>
            <person name="Motooka D."/>
            <person name="Nabeya D."/>
            <person name="Jung N."/>
            <person name="Uechi K."/>
            <person name="Horii T."/>
            <person name="Iida T."/>
            <person name="Fujita J."/>
            <person name="Nakamura S."/>
        </authorList>
    </citation>
    <scope>NUCLEOTIDE SEQUENCE [LARGE SCALE GENOMIC DNA]</scope>
    <source>
        <strain evidence="1 2">JCM 30726</strain>
    </source>
</reference>
<dbReference type="Proteomes" id="UP000465301">
    <property type="component" value="Unassembled WGS sequence"/>
</dbReference>
<accession>A0A7I9Z577</accession>